<dbReference type="Proteomes" id="UP000319829">
    <property type="component" value="Unassembled WGS sequence"/>
</dbReference>
<name>A0A538TF59_UNCEI</name>
<dbReference type="AlphaFoldDB" id="A0A538TF59"/>
<feature type="transmembrane region" description="Helical" evidence="1">
    <location>
        <begin position="36"/>
        <end position="52"/>
    </location>
</feature>
<accession>A0A538TF59</accession>
<evidence type="ECO:0000313" key="5">
    <source>
        <dbReference type="Proteomes" id="UP000319829"/>
    </source>
</evidence>
<comment type="caution">
    <text evidence="3">The sequence shown here is derived from an EMBL/GenBank/DDBJ whole genome shotgun (WGS) entry which is preliminary data.</text>
</comment>
<proteinExistence type="predicted"/>
<dbReference type="Proteomes" id="UP000317366">
    <property type="component" value="Unassembled WGS sequence"/>
</dbReference>
<feature type="transmembrane region" description="Helical" evidence="1">
    <location>
        <begin position="101"/>
        <end position="121"/>
    </location>
</feature>
<organism evidence="3 4">
    <name type="scientific">Eiseniibacteriota bacterium</name>
    <dbReference type="NCBI Taxonomy" id="2212470"/>
    <lineage>
        <taxon>Bacteria</taxon>
        <taxon>Candidatus Eiseniibacteriota</taxon>
    </lineage>
</organism>
<keyword evidence="1" id="KW-0812">Transmembrane</keyword>
<evidence type="ECO:0000313" key="3">
    <source>
        <dbReference type="EMBL" id="TMQ62258.1"/>
    </source>
</evidence>
<protein>
    <submittedName>
        <fullName evidence="3">Uncharacterized protein</fullName>
    </submittedName>
</protein>
<feature type="transmembrane region" description="Helical" evidence="1">
    <location>
        <begin position="7"/>
        <end position="24"/>
    </location>
</feature>
<keyword evidence="1" id="KW-0472">Membrane</keyword>
<evidence type="ECO:0000313" key="4">
    <source>
        <dbReference type="Proteomes" id="UP000317366"/>
    </source>
</evidence>
<feature type="transmembrane region" description="Helical" evidence="1">
    <location>
        <begin position="141"/>
        <end position="159"/>
    </location>
</feature>
<sequence>MHLSHDVGVWIAALLTLGIFSFLYKDNPAYKLCEHLFVGISAGYYVVLNYYSVVKPNLLDPLFHDFGGDRHYLLLIPLALGILLFSRFFPKGGWLSRWSIALILGVYPALRITGFGQGDFVEQVHGTMLPLWVPGHLGTTIGNWFLIVGLLSTLVFFFFSKEHKGALGGTARLGVYFLMVSFGASYGYTVMARISLLIGRVMFLLHDWLGVLHL</sequence>
<dbReference type="EMBL" id="VBOX01000084">
    <property type="protein sequence ID" value="TMQ62258.1"/>
    <property type="molecule type" value="Genomic_DNA"/>
</dbReference>
<evidence type="ECO:0000313" key="2">
    <source>
        <dbReference type="EMBL" id="TMQ53197.1"/>
    </source>
</evidence>
<gene>
    <name evidence="2" type="ORF">E6K74_10215</name>
    <name evidence="3" type="ORF">E6K77_07975</name>
</gene>
<dbReference type="EMBL" id="VBOU01000089">
    <property type="protein sequence ID" value="TMQ53197.1"/>
    <property type="molecule type" value="Genomic_DNA"/>
</dbReference>
<keyword evidence="1" id="KW-1133">Transmembrane helix</keyword>
<evidence type="ECO:0000256" key="1">
    <source>
        <dbReference type="SAM" id="Phobius"/>
    </source>
</evidence>
<feature type="transmembrane region" description="Helical" evidence="1">
    <location>
        <begin position="72"/>
        <end position="89"/>
    </location>
</feature>
<reference evidence="4 5" key="1">
    <citation type="journal article" date="2019" name="Nat. Microbiol.">
        <title>Mediterranean grassland soil C-N compound turnover is dependent on rainfall and depth, and is mediated by genomically divergent microorganisms.</title>
        <authorList>
            <person name="Diamond S."/>
            <person name="Andeer P.F."/>
            <person name="Li Z."/>
            <person name="Crits-Christoph A."/>
            <person name="Burstein D."/>
            <person name="Anantharaman K."/>
            <person name="Lane K.R."/>
            <person name="Thomas B.C."/>
            <person name="Pan C."/>
            <person name="Northen T.R."/>
            <person name="Banfield J.F."/>
        </authorList>
    </citation>
    <scope>NUCLEOTIDE SEQUENCE [LARGE SCALE GENOMIC DNA]</scope>
    <source>
        <strain evidence="2">WS_4</strain>
        <strain evidence="3">WS_7</strain>
    </source>
</reference>
<feature type="transmembrane region" description="Helical" evidence="1">
    <location>
        <begin position="171"/>
        <end position="188"/>
    </location>
</feature>